<sequence length="86" mass="10124">MDFNFFENNKEKFSKNNALLEDVHCYAMKNDRHTNNLVAMVDFNGDKTIQKNLILIEDSLIEKEEFIKANNNKTFKKKLATKKLKP</sequence>
<dbReference type="EMBL" id="JADION010000033">
    <property type="protein sequence ID" value="MBF4102821.1"/>
    <property type="molecule type" value="Genomic_DNA"/>
</dbReference>
<gene>
    <name evidence="1" type="ORF">INT80_10770</name>
</gene>
<proteinExistence type="predicted"/>
<dbReference type="AlphaFoldDB" id="A0A930UU84"/>
<protein>
    <submittedName>
        <fullName evidence="1">Uncharacterized protein</fullName>
    </submittedName>
</protein>
<evidence type="ECO:0000313" key="1">
    <source>
        <dbReference type="EMBL" id="MBF4102821.1"/>
    </source>
</evidence>
<accession>A0A930UU84</accession>
<reference evidence="1" key="1">
    <citation type="submission" date="2020-11" db="EMBL/GenBank/DDBJ databases">
        <title>Gallibacterium anatis 1637, full genome, WGS.</title>
        <authorList>
            <person name="Laishevtcev A.I."/>
            <person name="Yakimova E.A."/>
            <person name="Petkovich D."/>
            <person name="Stepanova T.V."/>
            <person name="Kalendr R.S."/>
            <person name="Rubalsky E.O."/>
            <person name="Zulkarneev E.R."/>
            <person name="Aleshkin A.V."/>
        </authorList>
    </citation>
    <scope>NUCLEOTIDE SEQUENCE</scope>
    <source>
        <strain evidence="1">1637</strain>
    </source>
</reference>
<organism evidence="1">
    <name type="scientific">Gallibacterium anatis</name>
    <dbReference type="NCBI Taxonomy" id="750"/>
    <lineage>
        <taxon>Bacteria</taxon>
        <taxon>Pseudomonadati</taxon>
        <taxon>Pseudomonadota</taxon>
        <taxon>Gammaproteobacteria</taxon>
        <taxon>Pasteurellales</taxon>
        <taxon>Pasteurellaceae</taxon>
        <taxon>Gallibacterium</taxon>
    </lineage>
</organism>
<name>A0A930UU84_9PAST</name>
<comment type="caution">
    <text evidence="1">The sequence shown here is derived from an EMBL/GenBank/DDBJ whole genome shotgun (WGS) entry which is preliminary data.</text>
</comment>